<dbReference type="InterPro" id="IPR041698">
    <property type="entry name" value="Methyltransf_25"/>
</dbReference>
<dbReference type="Pfam" id="PF13649">
    <property type="entry name" value="Methyltransf_25"/>
    <property type="match status" value="1"/>
</dbReference>
<gene>
    <name evidence="2" type="ORF">H9649_12365</name>
</gene>
<dbReference type="RefSeq" id="WP_191695213.1">
    <property type="nucleotide sequence ID" value="NZ_JACSQN010000011.1"/>
</dbReference>
<evidence type="ECO:0000313" key="2">
    <source>
        <dbReference type="EMBL" id="MBD7985385.1"/>
    </source>
</evidence>
<sequence length="244" mass="28201">MKEYYGALCTKVYESDKSVANNKELDFYLSFANGKKVLEPMCGNGRMLIPFMQKGIDIEGFDMSEEMLKMCMEKGKKLDLEPIVSKQRIEDFISEEKYDLVMIPIGSFSLVPETLVDRSLQNMKSVLASDGKLLITIVTTPDEVEEIPEWLKTNELVIDEELIKEYRKVHYKEDEKVLFIQLKYESIVDEQLVKTELMDFPIRVYGLGEFEDLLKRNGFKDVVIHTVKDGYGEGNVFQVFEISI</sequence>
<keyword evidence="2" id="KW-0489">Methyltransferase</keyword>
<keyword evidence="3" id="KW-1185">Reference proteome</keyword>
<dbReference type="Gene3D" id="3.40.50.150">
    <property type="entry name" value="Vaccinia Virus protein VP39"/>
    <property type="match status" value="1"/>
</dbReference>
<dbReference type="PANTHER" id="PTHR43667">
    <property type="entry name" value="CYCLOPROPANE-FATTY-ACYL-PHOSPHOLIPID SYNTHASE"/>
    <property type="match status" value="1"/>
</dbReference>
<accession>A0ABR8UBH0</accession>
<evidence type="ECO:0000259" key="1">
    <source>
        <dbReference type="Pfam" id="PF13649"/>
    </source>
</evidence>
<dbReference type="GO" id="GO:0008168">
    <property type="term" value="F:methyltransferase activity"/>
    <property type="evidence" value="ECO:0007669"/>
    <property type="project" value="UniProtKB-KW"/>
</dbReference>
<feature type="domain" description="Methyltransferase" evidence="1">
    <location>
        <begin position="37"/>
        <end position="131"/>
    </location>
</feature>
<reference evidence="2 3" key="1">
    <citation type="submission" date="2020-08" db="EMBL/GenBank/DDBJ databases">
        <title>A Genomic Blueprint of the Chicken Gut Microbiome.</title>
        <authorList>
            <person name="Gilroy R."/>
            <person name="Ravi A."/>
            <person name="Getino M."/>
            <person name="Pursley I."/>
            <person name="Horton D.L."/>
            <person name="Alikhan N.-F."/>
            <person name="Baker D."/>
            <person name="Gharbi K."/>
            <person name="Hall N."/>
            <person name="Watson M."/>
            <person name="Adriaenssens E.M."/>
            <person name="Foster-Nyarko E."/>
            <person name="Jarju S."/>
            <person name="Secka A."/>
            <person name="Antonio M."/>
            <person name="Oren A."/>
            <person name="Chaudhuri R."/>
            <person name="La Ragione R.M."/>
            <person name="Hildebrand F."/>
            <person name="Pallen M.J."/>
        </authorList>
    </citation>
    <scope>NUCLEOTIDE SEQUENCE [LARGE SCALE GENOMIC DNA]</scope>
    <source>
        <strain evidence="2 3">Sa2YVA2</strain>
    </source>
</reference>
<keyword evidence="2" id="KW-0808">Transferase</keyword>
<dbReference type="CDD" id="cd02440">
    <property type="entry name" value="AdoMet_MTases"/>
    <property type="match status" value="1"/>
</dbReference>
<comment type="caution">
    <text evidence="2">The sequence shown here is derived from an EMBL/GenBank/DDBJ whole genome shotgun (WGS) entry which is preliminary data.</text>
</comment>
<dbReference type="EMBL" id="JACSQN010000011">
    <property type="protein sequence ID" value="MBD7985385.1"/>
    <property type="molecule type" value="Genomic_DNA"/>
</dbReference>
<dbReference type="PANTHER" id="PTHR43667:SF2">
    <property type="entry name" value="FATTY ACID C-METHYL TRANSFERASE"/>
    <property type="match status" value="1"/>
</dbReference>
<dbReference type="SUPFAM" id="SSF53335">
    <property type="entry name" value="S-adenosyl-L-methionine-dependent methyltransferases"/>
    <property type="match status" value="1"/>
</dbReference>
<dbReference type="Proteomes" id="UP000626786">
    <property type="component" value="Unassembled WGS sequence"/>
</dbReference>
<name>A0ABR8UBH0_9BACL</name>
<dbReference type="InterPro" id="IPR029063">
    <property type="entry name" value="SAM-dependent_MTases_sf"/>
</dbReference>
<organism evidence="2 3">
    <name type="scientific">Sporosarcina quadrami</name>
    <dbReference type="NCBI Taxonomy" id="2762234"/>
    <lineage>
        <taxon>Bacteria</taxon>
        <taxon>Bacillati</taxon>
        <taxon>Bacillota</taxon>
        <taxon>Bacilli</taxon>
        <taxon>Bacillales</taxon>
        <taxon>Caryophanaceae</taxon>
        <taxon>Sporosarcina</taxon>
    </lineage>
</organism>
<proteinExistence type="predicted"/>
<dbReference type="GO" id="GO:0032259">
    <property type="term" value="P:methylation"/>
    <property type="evidence" value="ECO:0007669"/>
    <property type="project" value="UniProtKB-KW"/>
</dbReference>
<dbReference type="Gene3D" id="2.20.25.110">
    <property type="entry name" value="S-adenosyl-L-methionine-dependent methyltransferases"/>
    <property type="match status" value="1"/>
</dbReference>
<dbReference type="InterPro" id="IPR050723">
    <property type="entry name" value="CFA/CMAS"/>
</dbReference>
<protein>
    <submittedName>
        <fullName evidence="2">Class I SAM-dependent methyltransferase</fullName>
    </submittedName>
</protein>
<evidence type="ECO:0000313" key="3">
    <source>
        <dbReference type="Proteomes" id="UP000626786"/>
    </source>
</evidence>